<dbReference type="InterPro" id="IPR028896">
    <property type="entry name" value="GcvT/YgfZ/DmdA"/>
</dbReference>
<dbReference type="InterPro" id="IPR006222">
    <property type="entry name" value="GCVT_N"/>
</dbReference>
<dbReference type="Pfam" id="PF13510">
    <property type="entry name" value="Fer2_4"/>
    <property type="match status" value="1"/>
</dbReference>
<evidence type="ECO:0000259" key="7">
    <source>
        <dbReference type="Pfam" id="PF17806"/>
    </source>
</evidence>
<dbReference type="SUPFAM" id="SSF51905">
    <property type="entry name" value="FAD/NAD(P)-binding domain"/>
    <property type="match status" value="1"/>
</dbReference>
<evidence type="ECO:0000313" key="8">
    <source>
        <dbReference type="EMBL" id="EAW31893.1"/>
    </source>
</evidence>
<dbReference type="InterPro" id="IPR029043">
    <property type="entry name" value="GcvT/YgfZ_C"/>
</dbReference>
<dbReference type="GO" id="GO:0046653">
    <property type="term" value="P:tetrahydrofolate metabolic process"/>
    <property type="evidence" value="ECO:0007669"/>
    <property type="project" value="InterPro"/>
</dbReference>
<dbReference type="Gene3D" id="3.10.20.440">
    <property type="entry name" value="2Fe-2S iron-sulphur cluster binding domain, sarcosine oxidase, alpha subunit, N-terminal domain"/>
    <property type="match status" value="1"/>
</dbReference>
<gene>
    <name evidence="8" type="ORF">GP2143_05565</name>
</gene>
<feature type="domain" description="FAD/NAD(P)-binding" evidence="5">
    <location>
        <begin position="173"/>
        <end position="390"/>
    </location>
</feature>
<dbReference type="Proteomes" id="UP000004931">
    <property type="component" value="Unassembled WGS sequence"/>
</dbReference>
<reference evidence="8 9" key="1">
    <citation type="journal article" date="2010" name="J. Bacteriol.">
        <title>Genome sequence of the oligotrophic marine Gammaproteobacterium HTCC2143, isolated from the Oregon Coast.</title>
        <authorList>
            <person name="Oh H.M."/>
            <person name="Kang I."/>
            <person name="Ferriera S."/>
            <person name="Giovannoni S.J."/>
            <person name="Cho J.C."/>
        </authorList>
    </citation>
    <scope>NUCLEOTIDE SEQUENCE [LARGE SCALE GENOMIC DNA]</scope>
    <source>
        <strain evidence="8 9">HTCC2143</strain>
    </source>
</reference>
<dbReference type="Gene3D" id="3.50.50.60">
    <property type="entry name" value="FAD/NAD(P)-binding domain"/>
    <property type="match status" value="1"/>
</dbReference>
<dbReference type="InterPro" id="IPR023753">
    <property type="entry name" value="FAD/NAD-binding_dom"/>
</dbReference>
<evidence type="ECO:0000313" key="9">
    <source>
        <dbReference type="Proteomes" id="UP000004931"/>
    </source>
</evidence>
<dbReference type="NCBIfam" id="TIGR01372">
    <property type="entry name" value="soxA"/>
    <property type="match status" value="1"/>
</dbReference>
<dbReference type="Pfam" id="PF07992">
    <property type="entry name" value="Pyr_redox_2"/>
    <property type="match status" value="1"/>
</dbReference>
<evidence type="ECO:0000259" key="6">
    <source>
        <dbReference type="Pfam" id="PF08669"/>
    </source>
</evidence>
<dbReference type="InterPro" id="IPR036188">
    <property type="entry name" value="FAD/NAD-bd_sf"/>
</dbReference>
<evidence type="ECO:0000256" key="2">
    <source>
        <dbReference type="ARBA" id="ARBA00022576"/>
    </source>
</evidence>
<keyword evidence="2" id="KW-0032">Aminotransferase</keyword>
<evidence type="ECO:0000256" key="3">
    <source>
        <dbReference type="ARBA" id="ARBA00023002"/>
    </source>
</evidence>
<comment type="similarity">
    <text evidence="1">Belongs to the GcvT family.</text>
</comment>
<dbReference type="STRING" id="247633.GP2143_05565"/>
<dbReference type="InterPro" id="IPR041117">
    <property type="entry name" value="SoxA_A3"/>
</dbReference>
<protein>
    <submittedName>
        <fullName evidence="8">Sarcosine oxidase, alpha subunit</fullName>
    </submittedName>
</protein>
<dbReference type="eggNOG" id="COG0446">
    <property type="taxonomic scope" value="Bacteria"/>
</dbReference>
<feature type="domain" description="Aminomethyltransferase C-terminal" evidence="6">
    <location>
        <begin position="914"/>
        <end position="1000"/>
    </location>
</feature>
<dbReference type="PRINTS" id="PR00368">
    <property type="entry name" value="FADPNR"/>
</dbReference>
<dbReference type="InterPro" id="IPR041854">
    <property type="entry name" value="BFD-like_2Fe2S-bd_dom_sf"/>
</dbReference>
<dbReference type="GO" id="GO:0008115">
    <property type="term" value="F:sarcosine oxidase activity"/>
    <property type="evidence" value="ECO:0007669"/>
    <property type="project" value="InterPro"/>
</dbReference>
<dbReference type="PRINTS" id="PR00411">
    <property type="entry name" value="PNDRDTASEI"/>
</dbReference>
<evidence type="ECO:0000259" key="5">
    <source>
        <dbReference type="Pfam" id="PF07992"/>
    </source>
</evidence>
<dbReference type="Pfam" id="PF17806">
    <property type="entry name" value="SO_alpha_A3"/>
    <property type="match status" value="1"/>
</dbReference>
<proteinExistence type="inferred from homology"/>
<dbReference type="Pfam" id="PF01571">
    <property type="entry name" value="GCV_T"/>
    <property type="match status" value="1"/>
</dbReference>
<feature type="domain" description="GCVT N-terminal" evidence="4">
    <location>
        <begin position="622"/>
        <end position="893"/>
    </location>
</feature>
<dbReference type="Pfam" id="PF08669">
    <property type="entry name" value="GCV_T_C"/>
    <property type="match status" value="1"/>
</dbReference>
<dbReference type="AlphaFoldDB" id="A0YBG3"/>
<keyword evidence="3" id="KW-0560">Oxidoreductase</keyword>
<dbReference type="PIRSF" id="PIRSF037980">
    <property type="entry name" value="SoxA"/>
    <property type="match status" value="1"/>
</dbReference>
<dbReference type="InterPro" id="IPR006277">
    <property type="entry name" value="Sarcosine_oxidase_asu"/>
</dbReference>
<sequence>MTTADQVNRLESGGRIHREKPLSFTFDGKKMIGYEGDTLASALLANGVSVVARSFKYSRPRGIVGHGAEEPNAIIQLGEGNATVPNLRATQVELYEGLQATAVSGWPNVEFDLMGLIGIFGRLMPPGFYYKTFMRPQRLWMTYEHIIRKAAGLGKAPTEADPDSYDKLNQHCDVLVVGAGPAGLAAALTAARTGARVIIADEQQGFGGSLLASVLSINAQPAAGWVADTIDELKSFDSVQLLPRSTVFGYYDHNFLAILERRSDHVGLTAITGSRQRLHRVRAKQVVLATGAIERPLVFAHNDVPGVMLASSVSTYIQRYAVIPGRTLLLSTTNDGAYQTAIDWHQAGRHVAAIVDSRPQVNGPLIETAKQLGIHVISGHAVIEALGKKRVTGAIIAPINSTGAALTGTPKTLSCDLIASSGGWSPAIHLSSHTGAKPYWDDKKIAFLPGNSRQQEQSAGSANGCWTLQGCLQEGIEVGAAAAQKAGFSPAVDQPVDFHCNEPLQQSPHALFLVPHPKSTSRAPSQFVDLQLDVTAAAIELAAREGYESVEHAKRYTAMGFGTDQGKLGNINGIAILANALGQTISETGTTMFRPAYTPTTFGAIAGRDIGALFDPERYTAMHRWHQEHGATWENVGQWKRPWYFPQQSEHMHEAVNRECLAVRNSVGILDASTLGKIDIQGPDAAEFITRIYTNSYLKLAIGKCRYGVMLKEDGMIFDDGVTACLAENHYLMFTTTGGAAGVLAWLELWQQTEWPDLQVYFTSVTDHWATATVTGPNARKVIAKVCDDIDLSNDNFAFMDWRDGTVAEIKARLFRISFTGELSYEVNVPAHYGRFIWEKLLEAGKEFDITPYGTETMHVLRAEKGFIIVGQDTDGSVTPHDMNMSWVIAKNKTFSFLGKRSLERSDSLRDQRKQLVGLKTREPQQVLPEGAQIVNDQNQLLPMAMQGHVTSSYYSANLGHSIALAVVKGGLNRLGETVYCPLADGRILAAEIVSSVFYDPEGARQHV</sequence>
<dbReference type="EMBL" id="AAVT01000002">
    <property type="protein sequence ID" value="EAW31893.1"/>
    <property type="molecule type" value="Genomic_DNA"/>
</dbReference>
<accession>A0YBG3</accession>
<dbReference type="SUPFAM" id="SSF103025">
    <property type="entry name" value="Folate-binding domain"/>
    <property type="match status" value="1"/>
</dbReference>
<keyword evidence="9" id="KW-1185">Reference proteome</keyword>
<dbReference type="InterPro" id="IPR042204">
    <property type="entry name" value="2Fe-2S-bd_N"/>
</dbReference>
<dbReference type="InterPro" id="IPR027266">
    <property type="entry name" value="TrmE/GcvT-like"/>
</dbReference>
<evidence type="ECO:0000256" key="1">
    <source>
        <dbReference type="ARBA" id="ARBA00008609"/>
    </source>
</evidence>
<dbReference type="GO" id="GO:0008483">
    <property type="term" value="F:transaminase activity"/>
    <property type="evidence" value="ECO:0007669"/>
    <property type="project" value="UniProtKB-KW"/>
</dbReference>
<comment type="caution">
    <text evidence="8">The sequence shown here is derived from an EMBL/GenBank/DDBJ whole genome shotgun (WGS) entry which is preliminary data.</text>
</comment>
<organism evidence="8 9">
    <name type="scientific">marine gamma proteobacterium HTCC2143</name>
    <dbReference type="NCBI Taxonomy" id="247633"/>
    <lineage>
        <taxon>Bacteria</taxon>
        <taxon>Pseudomonadati</taxon>
        <taxon>Pseudomonadota</taxon>
        <taxon>Gammaproteobacteria</taxon>
        <taxon>Cellvibrionales</taxon>
        <taxon>Spongiibacteraceae</taxon>
        <taxon>BD1-7 clade</taxon>
    </lineage>
</organism>
<evidence type="ECO:0000259" key="4">
    <source>
        <dbReference type="Pfam" id="PF01571"/>
    </source>
</evidence>
<keyword evidence="2" id="KW-0808">Transferase</keyword>
<feature type="domain" description="SoxA A3" evidence="7">
    <location>
        <begin position="524"/>
        <end position="608"/>
    </location>
</feature>
<dbReference type="SUPFAM" id="SSF101790">
    <property type="entry name" value="Aminomethyltransferase beta-barrel domain"/>
    <property type="match status" value="1"/>
</dbReference>
<dbReference type="eggNOG" id="COG0404">
    <property type="taxonomic scope" value="Bacteria"/>
</dbReference>
<dbReference type="InterPro" id="IPR013977">
    <property type="entry name" value="GcvT_C"/>
</dbReference>
<dbReference type="Gene3D" id="3.30.1360.120">
    <property type="entry name" value="Probable tRNA modification gtpase trme, domain 1"/>
    <property type="match status" value="1"/>
</dbReference>
<dbReference type="PANTHER" id="PTHR43757">
    <property type="entry name" value="AMINOMETHYLTRANSFERASE"/>
    <property type="match status" value="1"/>
</dbReference>
<dbReference type="Gene3D" id="1.10.10.1100">
    <property type="entry name" value="BFD-like [2Fe-2S]-binding domain"/>
    <property type="match status" value="1"/>
</dbReference>
<dbReference type="PANTHER" id="PTHR43757:SF2">
    <property type="entry name" value="AMINOMETHYLTRANSFERASE, MITOCHONDRIAL"/>
    <property type="match status" value="1"/>
</dbReference>
<name>A0YBG3_9GAMM</name>